<dbReference type="AlphaFoldDB" id="A0A918CF60"/>
<gene>
    <name evidence="1" type="ORF">GCM10010251_39180</name>
</gene>
<organism evidence="1 2">
    <name type="scientific">Streptomyces aurantiogriseus</name>
    <dbReference type="NCBI Taxonomy" id="66870"/>
    <lineage>
        <taxon>Bacteria</taxon>
        <taxon>Bacillati</taxon>
        <taxon>Actinomycetota</taxon>
        <taxon>Actinomycetes</taxon>
        <taxon>Kitasatosporales</taxon>
        <taxon>Streptomycetaceae</taxon>
        <taxon>Streptomyces</taxon>
    </lineage>
</organism>
<reference evidence="1" key="2">
    <citation type="submission" date="2020-09" db="EMBL/GenBank/DDBJ databases">
        <authorList>
            <person name="Sun Q."/>
            <person name="Ohkuma M."/>
        </authorList>
    </citation>
    <scope>NUCLEOTIDE SEQUENCE</scope>
    <source>
        <strain evidence="1">JCM 4346</strain>
    </source>
</reference>
<sequence>MRPYLSRRLDAEPDVELARTMYFPVRWDPFFKDAMTLEDVYRYPTRHFDFHRAQLTLGTPSSWPEA</sequence>
<protein>
    <submittedName>
        <fullName evidence="1">Uncharacterized protein</fullName>
    </submittedName>
</protein>
<proteinExistence type="predicted"/>
<reference evidence="1" key="1">
    <citation type="journal article" date="2014" name="Int. J. Syst. Evol. Microbiol.">
        <title>Complete genome sequence of Corynebacterium casei LMG S-19264T (=DSM 44701T), isolated from a smear-ripened cheese.</title>
        <authorList>
            <consortium name="US DOE Joint Genome Institute (JGI-PGF)"/>
            <person name="Walter F."/>
            <person name="Albersmeier A."/>
            <person name="Kalinowski J."/>
            <person name="Ruckert C."/>
        </authorList>
    </citation>
    <scope>NUCLEOTIDE SEQUENCE</scope>
    <source>
        <strain evidence="1">JCM 4346</strain>
    </source>
</reference>
<comment type="caution">
    <text evidence="1">The sequence shown here is derived from an EMBL/GenBank/DDBJ whole genome shotgun (WGS) entry which is preliminary data.</text>
</comment>
<keyword evidence="2" id="KW-1185">Reference proteome</keyword>
<accession>A0A918CF60</accession>
<name>A0A918CF60_9ACTN</name>
<evidence type="ECO:0000313" key="2">
    <source>
        <dbReference type="Proteomes" id="UP000658320"/>
    </source>
</evidence>
<dbReference type="RefSeq" id="WP_229911057.1">
    <property type="nucleotide sequence ID" value="NZ_BMSX01000008.1"/>
</dbReference>
<evidence type="ECO:0000313" key="1">
    <source>
        <dbReference type="EMBL" id="GGR19164.1"/>
    </source>
</evidence>
<dbReference type="Proteomes" id="UP000658320">
    <property type="component" value="Unassembled WGS sequence"/>
</dbReference>
<dbReference type="EMBL" id="BMSX01000008">
    <property type="protein sequence ID" value="GGR19164.1"/>
    <property type="molecule type" value="Genomic_DNA"/>
</dbReference>